<dbReference type="EMBL" id="WNZZ01000027">
    <property type="protein sequence ID" value="MUG25588.1"/>
    <property type="molecule type" value="Genomic_DNA"/>
</dbReference>
<dbReference type="InterPro" id="IPR011256">
    <property type="entry name" value="Reg_factor_effector_dom_sf"/>
</dbReference>
<sequence length="163" mass="17950">MSNFKIEKKASFRMIGFKTALTGAASVHSPYFSNQKTSFFKSTVDNGKMAALRPLAESLYGYAAVAMNHDTAFYYAGVQSSRPLPDGAEEVWFPESEYLVLSGGGGLSRLAFDKLEDQAFGTILTDTYEWEYSGAPVAEILLNGNPADAEVEVWVPVKRRNEQ</sequence>
<dbReference type="Proteomes" id="UP000442469">
    <property type="component" value="Unassembled WGS sequence"/>
</dbReference>
<evidence type="ECO:0000313" key="2">
    <source>
        <dbReference type="EMBL" id="KFN07041.1"/>
    </source>
</evidence>
<keyword evidence="4" id="KW-1185">Reference proteome</keyword>
<dbReference type="InterPro" id="IPR029441">
    <property type="entry name" value="Cass2"/>
</dbReference>
<dbReference type="Proteomes" id="UP000029278">
    <property type="component" value="Unassembled WGS sequence"/>
</dbReference>
<dbReference type="OrthoDB" id="1645792at2"/>
<dbReference type="RefSeq" id="WP_036626406.1">
    <property type="nucleotide sequence ID" value="NZ_BGML01000007.1"/>
</dbReference>
<reference evidence="2 4" key="1">
    <citation type="submission" date="2014-04" db="EMBL/GenBank/DDBJ databases">
        <authorList>
            <person name="Bishop-Lilly K.A."/>
            <person name="Broomall S.M."/>
            <person name="Chain P.S."/>
            <person name="Chertkov O."/>
            <person name="Coyne S.R."/>
            <person name="Daligault H.E."/>
            <person name="Davenport K.W."/>
            <person name="Erkkila T."/>
            <person name="Frey K.G."/>
            <person name="Gibbons H.S."/>
            <person name="Gu W."/>
            <person name="Jaissle J."/>
            <person name="Johnson S.L."/>
            <person name="Koroleva G.I."/>
            <person name="Ladner J.T."/>
            <person name="Lo C.-C."/>
            <person name="Minogue T.D."/>
            <person name="Munk C."/>
            <person name="Palacios G.F."/>
            <person name="Redden C.L."/>
            <person name="Rosenzweig C.N."/>
            <person name="Scholz M.B."/>
            <person name="Teshima H."/>
            <person name="Xu Y."/>
        </authorList>
    </citation>
    <scope>NUCLEOTIDE SEQUENCE [LARGE SCALE GENOMIC DNA]</scope>
    <source>
        <strain evidence="2 4">8244</strain>
    </source>
</reference>
<dbReference type="GeneID" id="77009710"/>
<dbReference type="Pfam" id="PF14526">
    <property type="entry name" value="Cass2"/>
    <property type="match status" value="1"/>
</dbReference>
<dbReference type="SUPFAM" id="SSF55136">
    <property type="entry name" value="Probable bacterial effector-binding domain"/>
    <property type="match status" value="1"/>
</dbReference>
<comment type="caution">
    <text evidence="2">The sequence shown here is derived from an EMBL/GenBank/DDBJ whole genome shotgun (WGS) entry which is preliminary data.</text>
</comment>
<evidence type="ECO:0000313" key="3">
    <source>
        <dbReference type="EMBL" id="MUG25588.1"/>
    </source>
</evidence>
<dbReference type="STRING" id="44252.DJ90_4589"/>
<dbReference type="AlphaFoldDB" id="A0A090ZSF7"/>
<dbReference type="PATRIC" id="fig|44252.3.peg.3977"/>
<feature type="domain" description="Integron-associated effector binding protein" evidence="1">
    <location>
        <begin position="5"/>
        <end position="157"/>
    </location>
</feature>
<reference evidence="3 5" key="2">
    <citation type="submission" date="2019-11" db="EMBL/GenBank/DDBJ databases">
        <title>Draft genome sequences of five Paenibacillus species of dairy origin.</title>
        <authorList>
            <person name="Olajide A.M."/>
            <person name="Chen S."/>
            <person name="Lapointe G."/>
        </authorList>
    </citation>
    <scope>NUCLEOTIDE SEQUENCE [LARGE SCALE GENOMIC DNA]</scope>
    <source>
        <strain evidence="3 5">3CT49</strain>
    </source>
</reference>
<dbReference type="EMBL" id="JMQA01000036">
    <property type="protein sequence ID" value="KFN07041.1"/>
    <property type="molecule type" value="Genomic_DNA"/>
</dbReference>
<proteinExistence type="predicted"/>
<dbReference type="Gene3D" id="3.20.80.10">
    <property type="entry name" value="Regulatory factor, effector binding domain"/>
    <property type="match status" value="1"/>
</dbReference>
<protein>
    <submittedName>
        <fullName evidence="3">AraC family transcriptional regulator</fullName>
    </submittedName>
    <submittedName>
        <fullName evidence="2">Integron-associated effector binding family protein</fullName>
    </submittedName>
</protein>
<accession>A0A090ZSF7</accession>
<evidence type="ECO:0000313" key="4">
    <source>
        <dbReference type="Proteomes" id="UP000029278"/>
    </source>
</evidence>
<organism evidence="2 4">
    <name type="scientific">Paenibacillus macerans</name>
    <name type="common">Bacillus macerans</name>
    <dbReference type="NCBI Taxonomy" id="44252"/>
    <lineage>
        <taxon>Bacteria</taxon>
        <taxon>Bacillati</taxon>
        <taxon>Bacillota</taxon>
        <taxon>Bacilli</taxon>
        <taxon>Bacillales</taxon>
        <taxon>Paenibacillaceae</taxon>
        <taxon>Paenibacillus</taxon>
    </lineage>
</organism>
<gene>
    <name evidence="2" type="ORF">DJ90_4589</name>
    <name evidence="3" type="ORF">GNQ08_24815</name>
</gene>
<evidence type="ECO:0000259" key="1">
    <source>
        <dbReference type="Pfam" id="PF14526"/>
    </source>
</evidence>
<name>A0A090ZSF7_PAEMA</name>
<evidence type="ECO:0000313" key="5">
    <source>
        <dbReference type="Proteomes" id="UP000442469"/>
    </source>
</evidence>
<dbReference type="HOGENOM" id="CLU_1667163_0_0_9"/>